<name>A0A4P9VRT3_9GAMM</name>
<dbReference type="InterPro" id="IPR006016">
    <property type="entry name" value="UspA"/>
</dbReference>
<dbReference type="Pfam" id="PF00582">
    <property type="entry name" value="Usp"/>
    <property type="match status" value="1"/>
</dbReference>
<dbReference type="GO" id="GO:0005737">
    <property type="term" value="C:cytoplasm"/>
    <property type="evidence" value="ECO:0007669"/>
    <property type="project" value="UniProtKB-SubCell"/>
</dbReference>
<keyword evidence="3" id="KW-0963">Cytoplasm</keyword>
<sequence>MPVSQEYLMQHTTKHVLLFIDLHTNIATTIAKLSLLPKKNIKQVTLFLEYYQHHFFVHHFLPSSLQTKLHQQWKVQLEQHIKPLLSWCTQHQYHYQIIYGEHAHSLEVLIDFIQSQHVDLYIKPTSYHEQKANLLNHNDIHLLNMCRVPFFICDTSTSEGEPKKNSQPTLNVLICVDPLPDNDMFSFDSTLIEYAESYFNKLPVQFHIVHTYSPLPETIILETDLVTEYKNHTKAMLQQRQEALIKLQQQFSIIKHSKCYMLQGIPDCVIPKLVNELYIDICLLGYHPHSHWHQAIHGNTTKKLIEKMQCDLLIKPNQNHKITTN</sequence>
<proteinExistence type="inferred from homology"/>
<gene>
    <name evidence="6" type="ORF">B9G39_18880</name>
</gene>
<evidence type="ECO:0000313" key="7">
    <source>
        <dbReference type="Proteomes" id="UP000257039"/>
    </source>
</evidence>
<keyword evidence="7" id="KW-1185">Reference proteome</keyword>
<comment type="function">
    <text evidence="4">Required for resistance to DNA-damaging agents.</text>
</comment>
<comment type="subcellular location">
    <subcellularLocation>
        <location evidence="1">Cytoplasm</location>
    </subcellularLocation>
</comment>
<organism evidence="6 7">
    <name type="scientific">Zooshikella ganghwensis</name>
    <dbReference type="NCBI Taxonomy" id="202772"/>
    <lineage>
        <taxon>Bacteria</taxon>
        <taxon>Pseudomonadati</taxon>
        <taxon>Pseudomonadota</taxon>
        <taxon>Gammaproteobacteria</taxon>
        <taxon>Oceanospirillales</taxon>
        <taxon>Zooshikellaceae</taxon>
        <taxon>Zooshikella</taxon>
    </lineage>
</organism>
<comment type="caution">
    <text evidence="6">The sequence shown here is derived from an EMBL/GenBank/DDBJ whole genome shotgun (WGS) entry which is preliminary data.</text>
</comment>
<evidence type="ECO:0000259" key="5">
    <source>
        <dbReference type="Pfam" id="PF00582"/>
    </source>
</evidence>
<dbReference type="SUPFAM" id="SSF52402">
    <property type="entry name" value="Adenine nucleotide alpha hydrolases-like"/>
    <property type="match status" value="1"/>
</dbReference>
<dbReference type="Proteomes" id="UP000257039">
    <property type="component" value="Unassembled WGS sequence"/>
</dbReference>
<evidence type="ECO:0000256" key="2">
    <source>
        <dbReference type="ARBA" id="ARBA00008791"/>
    </source>
</evidence>
<dbReference type="AlphaFoldDB" id="A0A4P9VRT3"/>
<dbReference type="EMBL" id="NDXW01000001">
    <property type="protein sequence ID" value="RDH45347.1"/>
    <property type="molecule type" value="Genomic_DNA"/>
</dbReference>
<dbReference type="Gene3D" id="3.40.50.12370">
    <property type="match status" value="1"/>
</dbReference>
<accession>A0A4P9VRT3</accession>
<dbReference type="PANTHER" id="PTHR47892:SF1">
    <property type="entry name" value="UNIVERSAL STRESS PROTEIN E"/>
    <property type="match status" value="1"/>
</dbReference>
<evidence type="ECO:0000313" key="6">
    <source>
        <dbReference type="EMBL" id="RDH45347.1"/>
    </source>
</evidence>
<evidence type="ECO:0000256" key="3">
    <source>
        <dbReference type="ARBA" id="ARBA00022490"/>
    </source>
</evidence>
<evidence type="ECO:0000256" key="4">
    <source>
        <dbReference type="ARBA" id="ARBA00037131"/>
    </source>
</evidence>
<comment type="similarity">
    <text evidence="2">Belongs to the universal stress protein A family.</text>
</comment>
<reference evidence="6 7" key="1">
    <citation type="submission" date="2017-04" db="EMBL/GenBank/DDBJ databases">
        <title>Draft genome sequence of Zooshikella ganghwensis VG4 isolated from Red Sea sediments.</title>
        <authorList>
            <person name="Rehman Z."/>
            <person name="Alam I."/>
            <person name="Kamau A."/>
            <person name="Bajic V."/>
            <person name="Leiknes T."/>
        </authorList>
    </citation>
    <scope>NUCLEOTIDE SEQUENCE [LARGE SCALE GENOMIC DNA]</scope>
    <source>
        <strain evidence="6 7">VG4</strain>
    </source>
</reference>
<protein>
    <recommendedName>
        <fullName evidence="5">UspA domain-containing protein</fullName>
    </recommendedName>
</protein>
<dbReference type="PANTHER" id="PTHR47892">
    <property type="entry name" value="UNIVERSAL STRESS PROTEIN E"/>
    <property type="match status" value="1"/>
</dbReference>
<feature type="domain" description="UspA" evidence="5">
    <location>
        <begin position="192"/>
        <end position="314"/>
    </location>
</feature>
<evidence type="ECO:0000256" key="1">
    <source>
        <dbReference type="ARBA" id="ARBA00004496"/>
    </source>
</evidence>